<accession>A0ABV9B4V8</accession>
<dbReference type="CDD" id="cd01597">
    <property type="entry name" value="pCLME"/>
    <property type="match status" value="1"/>
</dbReference>
<keyword evidence="5" id="KW-1185">Reference proteome</keyword>
<comment type="similarity">
    <text evidence="2">Belongs to the class-II fumarase/aspartase family.</text>
</comment>
<dbReference type="NCBIfam" id="TIGR02426">
    <property type="entry name" value="protocat_pcaB"/>
    <property type="match status" value="1"/>
</dbReference>
<dbReference type="PANTHER" id="PTHR43172:SF2">
    <property type="entry name" value="ADENYLOSUCCINATE LYASE C-TERMINAL DOMAIN-CONTAINING PROTEIN"/>
    <property type="match status" value="1"/>
</dbReference>
<dbReference type="EC" id="5.5.1.2" evidence="4"/>
<keyword evidence="1" id="KW-0456">Lyase</keyword>
<dbReference type="Gene3D" id="1.20.200.10">
    <property type="entry name" value="Fumarase/aspartase (Central domain)"/>
    <property type="match status" value="1"/>
</dbReference>
<evidence type="ECO:0000313" key="4">
    <source>
        <dbReference type="EMBL" id="MFC4507280.1"/>
    </source>
</evidence>
<gene>
    <name evidence="4" type="primary">pcaB</name>
    <name evidence="4" type="ORF">ACFPIH_49045</name>
</gene>
<dbReference type="Proteomes" id="UP001595839">
    <property type="component" value="Unassembled WGS sequence"/>
</dbReference>
<dbReference type="EMBL" id="JBHSFK010000053">
    <property type="protein sequence ID" value="MFC4507280.1"/>
    <property type="molecule type" value="Genomic_DNA"/>
</dbReference>
<dbReference type="Pfam" id="PF10397">
    <property type="entry name" value="ADSL_C"/>
    <property type="match status" value="1"/>
</dbReference>
<proteinExistence type="inferred from homology"/>
<dbReference type="PANTHER" id="PTHR43172">
    <property type="entry name" value="ADENYLOSUCCINATE LYASE"/>
    <property type="match status" value="1"/>
</dbReference>
<dbReference type="Gene3D" id="1.10.40.30">
    <property type="entry name" value="Fumarase/aspartase (C-terminal domain)"/>
    <property type="match status" value="1"/>
</dbReference>
<name>A0ABV9B4V8_9ACTN</name>
<dbReference type="PRINTS" id="PR00145">
    <property type="entry name" value="ARGSUCLYASE"/>
</dbReference>
<dbReference type="GO" id="GO:0047472">
    <property type="term" value="F:3-carboxy-cis,cis-muconate cycloisomerase activity"/>
    <property type="evidence" value="ECO:0007669"/>
    <property type="project" value="UniProtKB-EC"/>
</dbReference>
<dbReference type="Pfam" id="PF00206">
    <property type="entry name" value="Lyase_1"/>
    <property type="match status" value="1"/>
</dbReference>
<dbReference type="SMART" id="SM00998">
    <property type="entry name" value="ADSL_C"/>
    <property type="match status" value="1"/>
</dbReference>
<feature type="domain" description="Adenylosuccinate lyase C-terminal" evidence="3">
    <location>
        <begin position="371"/>
        <end position="446"/>
    </location>
</feature>
<dbReference type="InterPro" id="IPR008948">
    <property type="entry name" value="L-Aspartase-like"/>
</dbReference>
<sequence>MTSAPSEAGLLSPGWTGSPAASATSDGAYLRALLDAEAALTRAQEAQGLAPSGAGAAVTAAASGEFDLRSVAGRARSGGNPVIPLVADLTEAVGGEYGPYVHRGATSQDIMDTATMLVAVRTLDLLAADLDRVERALAGLAAEHRDTPMPGRTLTQHAVPTTFGLKAAGWRALTLDARDRVTAVRDSLPAQLGGAAGTLAAFSAYGATRAESARGDATGLPAAYARELGLRAPLLPWHTLRTPVADLAGCLAFTAGALGKIAVDVLTLARTEIAEVAEGSGGGSSAMPHKANPVRATLIAGAARRAPQLAAVLYGSLAAEDERPAGAWHAEWEPLRELLRLAGGAARDAAELTEGLRVRPQAMHANLGLTHGLIVSERLSAELSAVLGRARAKALLTELAPRTYAEGRSLGELLAGEPDLKDVDLGDLTDPARYTGSAGTLTDRALERR</sequence>
<dbReference type="InterPro" id="IPR024083">
    <property type="entry name" value="Fumarase/histidase_N"/>
</dbReference>
<keyword evidence="4" id="KW-0413">Isomerase</keyword>
<dbReference type="InterPro" id="IPR000362">
    <property type="entry name" value="Fumarate_lyase_fam"/>
</dbReference>
<dbReference type="RefSeq" id="WP_381185602.1">
    <property type="nucleotide sequence ID" value="NZ_JBHSFK010000053.1"/>
</dbReference>
<reference evidence="5" key="1">
    <citation type="journal article" date="2019" name="Int. J. Syst. Evol. Microbiol.">
        <title>The Global Catalogue of Microorganisms (GCM) 10K type strain sequencing project: providing services to taxonomists for standard genome sequencing and annotation.</title>
        <authorList>
            <consortium name="The Broad Institute Genomics Platform"/>
            <consortium name="The Broad Institute Genome Sequencing Center for Infectious Disease"/>
            <person name="Wu L."/>
            <person name="Ma J."/>
        </authorList>
    </citation>
    <scope>NUCLEOTIDE SEQUENCE [LARGE SCALE GENOMIC DNA]</scope>
    <source>
        <strain evidence="5">CGMCC 4.7177</strain>
    </source>
</reference>
<dbReference type="PRINTS" id="PR00149">
    <property type="entry name" value="FUMRATELYASE"/>
</dbReference>
<evidence type="ECO:0000259" key="3">
    <source>
        <dbReference type="SMART" id="SM00998"/>
    </source>
</evidence>
<evidence type="ECO:0000313" key="5">
    <source>
        <dbReference type="Proteomes" id="UP001595839"/>
    </source>
</evidence>
<dbReference type="InterPro" id="IPR019468">
    <property type="entry name" value="AdenyloSucc_lyase_C"/>
</dbReference>
<protein>
    <submittedName>
        <fullName evidence="4">3-carboxy-cis,cis-muconate cycloisomerase</fullName>
        <ecNumber evidence="4">5.5.1.2</ecNumber>
    </submittedName>
</protein>
<dbReference type="Gene3D" id="1.10.275.10">
    <property type="entry name" value="Fumarase/aspartase (N-terminal domain)"/>
    <property type="match status" value="1"/>
</dbReference>
<organism evidence="4 5">
    <name type="scientific">Streptomyces vulcanius</name>
    <dbReference type="NCBI Taxonomy" id="1441876"/>
    <lineage>
        <taxon>Bacteria</taxon>
        <taxon>Bacillati</taxon>
        <taxon>Actinomycetota</taxon>
        <taxon>Actinomycetes</taxon>
        <taxon>Kitasatosporales</taxon>
        <taxon>Streptomycetaceae</taxon>
        <taxon>Streptomyces</taxon>
    </lineage>
</organism>
<dbReference type="InterPro" id="IPR012789">
    <property type="entry name" value="Protocat_PcaB-like"/>
</dbReference>
<evidence type="ECO:0000256" key="2">
    <source>
        <dbReference type="ARBA" id="ARBA00034772"/>
    </source>
</evidence>
<evidence type="ECO:0000256" key="1">
    <source>
        <dbReference type="ARBA" id="ARBA00023239"/>
    </source>
</evidence>
<dbReference type="InterPro" id="IPR022761">
    <property type="entry name" value="Fumarate_lyase_N"/>
</dbReference>
<dbReference type="InterPro" id="IPR020557">
    <property type="entry name" value="Fumarate_lyase_CS"/>
</dbReference>
<dbReference type="PROSITE" id="PS00163">
    <property type="entry name" value="FUMARATE_LYASES"/>
    <property type="match status" value="1"/>
</dbReference>
<dbReference type="SUPFAM" id="SSF48557">
    <property type="entry name" value="L-aspartase-like"/>
    <property type="match status" value="1"/>
</dbReference>
<comment type="caution">
    <text evidence="4">The sequence shown here is derived from an EMBL/GenBank/DDBJ whole genome shotgun (WGS) entry which is preliminary data.</text>
</comment>